<dbReference type="EMBL" id="KI669498">
    <property type="protein sequence ID" value="OCF35602.1"/>
    <property type="molecule type" value="Genomic_DNA"/>
</dbReference>
<dbReference type="Proteomes" id="UP000092666">
    <property type="component" value="Unassembled WGS sequence"/>
</dbReference>
<dbReference type="PROSITE" id="PS50018">
    <property type="entry name" value="RAS_GTPASE_ACTIV_2"/>
    <property type="match status" value="1"/>
</dbReference>
<dbReference type="InterPro" id="IPR023152">
    <property type="entry name" value="RasGAP_CS"/>
</dbReference>
<name>A0A1B9GX62_9TREE</name>
<dbReference type="Gene3D" id="3.40.525.10">
    <property type="entry name" value="CRAL-TRIO lipid binding domain"/>
    <property type="match status" value="1"/>
</dbReference>
<feature type="region of interest" description="Disordered" evidence="3">
    <location>
        <begin position="2642"/>
        <end position="2678"/>
    </location>
</feature>
<feature type="domain" description="Ras-GAP" evidence="4">
    <location>
        <begin position="1326"/>
        <end position="1519"/>
    </location>
</feature>
<organism evidence="5 6">
    <name type="scientific">Kwoniella heveanensis BCC8398</name>
    <dbReference type="NCBI Taxonomy" id="1296120"/>
    <lineage>
        <taxon>Eukaryota</taxon>
        <taxon>Fungi</taxon>
        <taxon>Dikarya</taxon>
        <taxon>Basidiomycota</taxon>
        <taxon>Agaricomycotina</taxon>
        <taxon>Tremellomycetes</taxon>
        <taxon>Tremellales</taxon>
        <taxon>Cryptococcaceae</taxon>
        <taxon>Kwoniella</taxon>
    </lineage>
</organism>
<evidence type="ECO:0000313" key="6">
    <source>
        <dbReference type="Proteomes" id="UP000092666"/>
    </source>
</evidence>
<accession>A0A1B9GX62</accession>
<feature type="compositionally biased region" description="Low complexity" evidence="3">
    <location>
        <begin position="1"/>
        <end position="21"/>
    </location>
</feature>
<keyword evidence="6" id="KW-1185">Reference proteome</keyword>
<evidence type="ECO:0000256" key="3">
    <source>
        <dbReference type="SAM" id="MobiDB-lite"/>
    </source>
</evidence>
<keyword evidence="2" id="KW-0597">Phosphoprotein</keyword>
<feature type="region of interest" description="Disordered" evidence="3">
    <location>
        <begin position="1"/>
        <end position="22"/>
    </location>
</feature>
<dbReference type="Gene3D" id="1.10.506.10">
    <property type="entry name" value="GTPase Activation - p120gap, domain 1"/>
    <property type="match status" value="2"/>
</dbReference>
<feature type="region of interest" description="Disordered" evidence="3">
    <location>
        <begin position="213"/>
        <end position="243"/>
    </location>
</feature>
<dbReference type="PANTHER" id="PTHR10194:SF142">
    <property type="entry name" value="NEUROFIBROMIN"/>
    <property type="match status" value="1"/>
</dbReference>
<feature type="compositionally biased region" description="Polar residues" evidence="3">
    <location>
        <begin position="231"/>
        <end position="241"/>
    </location>
</feature>
<dbReference type="InterPro" id="IPR008936">
    <property type="entry name" value="Rho_GTPase_activation_prot"/>
</dbReference>
<dbReference type="Pfam" id="PF00616">
    <property type="entry name" value="RasGAP"/>
    <property type="match status" value="2"/>
</dbReference>
<reference evidence="5 6" key="1">
    <citation type="submission" date="2013-07" db="EMBL/GenBank/DDBJ databases">
        <title>The Genome Sequence of Cryptococcus heveanensis BCC8398.</title>
        <authorList>
            <consortium name="The Broad Institute Genome Sequencing Platform"/>
            <person name="Cuomo C."/>
            <person name="Litvintseva A."/>
            <person name="Chen Y."/>
            <person name="Heitman J."/>
            <person name="Sun S."/>
            <person name="Springer D."/>
            <person name="Dromer F."/>
            <person name="Young S.K."/>
            <person name="Zeng Q."/>
            <person name="Gargeya S."/>
            <person name="Fitzgerald M."/>
            <person name="Abouelleil A."/>
            <person name="Alvarado L."/>
            <person name="Berlin A.M."/>
            <person name="Chapman S.B."/>
            <person name="Dewar J."/>
            <person name="Goldberg J."/>
            <person name="Griggs A."/>
            <person name="Gujja S."/>
            <person name="Hansen M."/>
            <person name="Howarth C."/>
            <person name="Imamovic A."/>
            <person name="Larimer J."/>
            <person name="McCowan C."/>
            <person name="Murphy C."/>
            <person name="Pearson M."/>
            <person name="Priest M."/>
            <person name="Roberts A."/>
            <person name="Saif S."/>
            <person name="Shea T."/>
            <person name="Sykes S."/>
            <person name="Wortman J."/>
            <person name="Nusbaum C."/>
            <person name="Birren B."/>
        </authorList>
    </citation>
    <scope>NUCLEOTIDE SEQUENCE [LARGE SCALE GENOMIC DNA]</scope>
    <source>
        <strain evidence="5 6">BCC8398</strain>
    </source>
</reference>
<dbReference type="InterPro" id="IPR001936">
    <property type="entry name" value="RasGAP_dom"/>
</dbReference>
<dbReference type="Pfam" id="PF13716">
    <property type="entry name" value="CRAL_TRIO_2"/>
    <property type="match status" value="1"/>
</dbReference>
<protein>
    <submittedName>
        <fullName evidence="5">Neurofibromin 1</fullName>
    </submittedName>
</protein>
<dbReference type="OrthoDB" id="28245at2759"/>
<keyword evidence="1" id="KW-0343">GTPase activation</keyword>
<dbReference type="Gene3D" id="2.30.29.30">
    <property type="entry name" value="Pleckstrin-homology domain (PH domain)/Phosphotyrosine-binding domain (PTB)"/>
    <property type="match status" value="1"/>
</dbReference>
<gene>
    <name evidence="5" type="ORF">I316_02657</name>
</gene>
<dbReference type="SUPFAM" id="SSF48350">
    <property type="entry name" value="GTPase activation domain, GAP"/>
    <property type="match status" value="1"/>
</dbReference>
<dbReference type="SUPFAM" id="SSF48371">
    <property type="entry name" value="ARM repeat"/>
    <property type="match status" value="1"/>
</dbReference>
<dbReference type="GO" id="GO:0005096">
    <property type="term" value="F:GTPase activator activity"/>
    <property type="evidence" value="ECO:0007669"/>
    <property type="project" value="UniProtKB-KW"/>
</dbReference>
<proteinExistence type="predicted"/>
<evidence type="ECO:0000256" key="2">
    <source>
        <dbReference type="ARBA" id="ARBA00022553"/>
    </source>
</evidence>
<evidence type="ECO:0000256" key="1">
    <source>
        <dbReference type="ARBA" id="ARBA00022468"/>
    </source>
</evidence>
<dbReference type="PROSITE" id="PS00509">
    <property type="entry name" value="RAS_GTPASE_ACTIV_1"/>
    <property type="match status" value="1"/>
</dbReference>
<feature type="compositionally biased region" description="Polar residues" evidence="3">
    <location>
        <begin position="2666"/>
        <end position="2676"/>
    </location>
</feature>
<dbReference type="STRING" id="1296120.A0A1B9GX62"/>
<dbReference type="InterPro" id="IPR016024">
    <property type="entry name" value="ARM-type_fold"/>
</dbReference>
<dbReference type="InterPro" id="IPR001251">
    <property type="entry name" value="CRAL-TRIO_dom"/>
</dbReference>
<evidence type="ECO:0000259" key="4">
    <source>
        <dbReference type="PROSITE" id="PS50018"/>
    </source>
</evidence>
<dbReference type="SMART" id="SM00323">
    <property type="entry name" value="RasGAP"/>
    <property type="match status" value="1"/>
</dbReference>
<evidence type="ECO:0000313" key="5">
    <source>
        <dbReference type="EMBL" id="OCF35602.1"/>
    </source>
</evidence>
<sequence length="2722" mass="296790">MPVRRSGSAASPHHSFSSPSGIFRSPGNGLASHSNSYSSSNYTAPYDSINSINELGSIMTRSENGPVSAEQKVINSLVGRLVNKLPCNSGIRLAMMEVDPGVQATISSLLQLSRLRLSLIVQSITGALDTLSKYSSSSSLAETPLDTLHSQLYLLHILNLCLSTSWRIHAQASPPKSAELPRCWPDPYPFEDNLARYTLGVMVVYARLISSDSSHAPGTASPAPSKETRGAGTTSSASWSRSVAPGSNHYCLGLRFLHQHSYPSVSATASSSSSASTSEDQAILKPKALSASCSTPQSAIAQMTKYTSRIIFYLSAANWPLVLSRIKARVTYLTTTIEDSPDLAELRLLEWANIDRNRLTQAMEEISSVFLHVKRPAQVAIATILRKAIWNWIDVYPMEYEALVESNKKFEGGADQLFDILSSMSDIGSSSNARRTKAFYPLMAMLLVLLPDTFKRIVMGEVSSRGGSSTAKKVAFVESLRKGINSNKSFEACAVCYVDLVRAGMALSPRFESSGARGLVPDIQNDLKHALFTSSLASEISDQNVLVDGLVALFRANPASTLSALFPKLWTDPAETNKIVAVKACMTLAVEDNRLPWFTPVADLRKEVVPAIRGIMKAHASSILASRRPRTSPELPSSQTDLAIEILSLYALEPPFAFTGAGLDQATPTSDSLLQFLTSITTLTVVPSPDVLRPVASKTAATLIDHIRTNVKVDKEMEDLAKDVSSAIWQTLLDVGRQTLFAFHNGDPDDIAMGITAMRDISTAVLRLAEEATNVLFPSPKAAPAAMVVSVAGFTATIGPDTEQTALTLPMLSALGKLTRMAHMSAIGQLSGARQGLVPNQRANAFDALAALPTMVGRQQQQRQIRRAIRPLVISTPFTIGLWVGLASLAQNLTAKVIAAEADSTMSSRDVRRRVLTADIEGLDEDESKEWQNLISFLCASTNVASYETKPPPSLVDLVGQGVLPPSYSQPVPDPKVPVELFIRQCVDLLVSSSITVRESVKAALGSELPTNSCKLVVTPMIKLLSHAIGPTGVSISEPFTIFAEQAVSVLRLLVDRMGPNDDVPAVEVDLGEIFYLLAQYIHRLGRNEASLRLKTKFCQLVEVAMRKPDYVLLSNDGRLRNALLDWMGEWSLESLRDNEIYVSSMETNSKVQRELDHACLRATVPITDDLVLRSPSDESDDAQGVVKSRLFYRHYHHLVRVLERSSYEEAESFGYTSSTHGAGGGRGPGPDDVPTLAILALSNLLSANVDVGLKHCLSLGYHEDPVLRTAFMQLLTNVLQQGTPFGGLAAKRVSAAPKSYLELLTAPNLALAIAMVDVCPQSGSEVDELSTLLFRVFEGKGALLGLMRALIEREVALTNHESELFRANSITMRMLTIFAKTYGYNYVRATLQPLVLSLIEKPPECSFELDPSKASGTDDIDRNADHLRLMCQALLDLICSSAPRVPLMFRALCHHIWEVVDDRFYESRHSAVGSFIFLRFFCPAIVSPESIDLDLNPDNKETRRALLLITKVIQNLANNVVFKEPHMKLLNNFLSSNIIPVTKFMSDLAIRPKTIEVQIATKAFQDDAERYQDSDGDDAIIHRFVFKHRGKLETSLTGMPRNFRHGSASKAARTELDGKGAWESLKKIMDETGAPPVQAGLSASARSQVYDEFMQHNLGRNTDSVAGAFYEGPASQNGRRIFYFVQSRVALVDYDLLAYHIFSILDKVTDYFDLVIDLTDFSAANELPLAWMKRTLQMCPPGILPCVHTLAIYNPNSHAKKRIKRLMSELLTVSPSVGKNVVAASSPSELADFIPFTSLALPEYTMALAYEADHVFTNLLCIADHEMQVPVVVKLGHDSLQVASWRKQEIIPGIKSYIIDVIRLQDIDDIVVSGAIPVDQLLIKYSQNETMTFVSRKRNEMAQIIRAARAKLRDSPSNERSLRPSDVPATLLNVALLNLSSNDGTLRMGSYILLNELCQFFRYDLASRVLKISAGLTIPNNSLAFVCNLSAALSSCVPHLTLEFLKEWTIGFSKSDTPLKTACLHYIGPWLLNLDQYSRPTREDSAESIKHVRDIIRAFISLTVAEKKRLHLAIQEQIWAILTHAHDSLADIVVSELIHAAVDSGIGSDKAECVGDILVSVSSTAVRGKVIARLRKTLAQTYLKPSAHLTENTAWPEICSLARITLILGFNPSSALDTQLFLPETFHLVTLLLGVGPVLMRQTIFGLVVNVIQSLASNPTTGDMDAPTLQHLLKRIQTPQIMAAFGLSQGQGSIELSGLQIKDETDLQTLERVENVSKFLGEVLAAGAVSIDCANTWRARWMGLVAATCFQHNPATQPQAFTVLGYLASDEVDDDLVYQILVAMGTTLSHFAEGDSVLLISMLRCLSRIIPGLLPESRYAASLFWLAIGILQLGYIPLFAPALELMITALRSVSTSTTTTALRGRDLNDYVMDARRMIVDQAKKLDQVSGVAFETDMTFALVAVIFKGIRHPSTKTLTIDVLTELLRLSSDTASTNGEDEPLISAGSVAYFVALLSTTAGSGEEVKKVFTAAGLGSDGDTVDLASISIFDLLVIPDNSTALLLVSLIVALLNGSTGSDTDRVILYRLLADASIEMPEVLAMAYDLLIPRIISTLTTTSNLSILRSTTVILERALSDPNYSLPNPTGLPTADSSTSLHMHGKGYSPSISSNPSMGGQSAAREQVLEDLGMKGLGELAFPPVKVDRLSMMTKWVAGLIEGFTI</sequence>
<dbReference type="InterPro" id="IPR011993">
    <property type="entry name" value="PH-like_dom_sf"/>
</dbReference>
<dbReference type="InterPro" id="IPR039360">
    <property type="entry name" value="Ras_GTPase"/>
</dbReference>
<dbReference type="InterPro" id="IPR036865">
    <property type="entry name" value="CRAL-TRIO_dom_sf"/>
</dbReference>
<reference evidence="6" key="2">
    <citation type="submission" date="2013-12" db="EMBL/GenBank/DDBJ databases">
        <title>Evolution of pathogenesis and genome organization in the Tremellales.</title>
        <authorList>
            <person name="Cuomo C."/>
            <person name="Litvintseva A."/>
            <person name="Heitman J."/>
            <person name="Chen Y."/>
            <person name="Sun S."/>
            <person name="Springer D."/>
            <person name="Dromer F."/>
            <person name="Young S."/>
            <person name="Zeng Q."/>
            <person name="Chapman S."/>
            <person name="Gujja S."/>
            <person name="Saif S."/>
            <person name="Birren B."/>
        </authorList>
    </citation>
    <scope>NUCLEOTIDE SEQUENCE [LARGE SCALE GENOMIC DNA]</scope>
    <source>
        <strain evidence="6">BCC8398</strain>
    </source>
</reference>
<dbReference type="PANTHER" id="PTHR10194">
    <property type="entry name" value="RAS GTPASE-ACTIVATING PROTEINS"/>
    <property type="match status" value="1"/>
</dbReference>